<feature type="transmembrane region" description="Helical" evidence="9">
    <location>
        <begin position="45"/>
        <end position="69"/>
    </location>
</feature>
<keyword evidence="4 9" id="KW-0812">Transmembrane</keyword>
<feature type="transmembrane region" description="Helical" evidence="9">
    <location>
        <begin position="211"/>
        <end position="235"/>
    </location>
</feature>
<comment type="caution">
    <text evidence="11">The sequence shown here is derived from an EMBL/GenBank/DDBJ whole genome shotgun (WGS) entry which is preliminary data.</text>
</comment>
<evidence type="ECO:0000256" key="1">
    <source>
        <dbReference type="ARBA" id="ARBA00004141"/>
    </source>
</evidence>
<keyword evidence="3 7" id="KW-0813">Transport</keyword>
<dbReference type="PANTHER" id="PTHR48022">
    <property type="entry name" value="PLASTIDIC GLUCOSE TRANSPORTER 4"/>
    <property type="match status" value="1"/>
</dbReference>
<dbReference type="PROSITE" id="PS50850">
    <property type="entry name" value="MFS"/>
    <property type="match status" value="1"/>
</dbReference>
<keyword evidence="6 9" id="KW-0472">Membrane</keyword>
<proteinExistence type="inferred from homology"/>
<evidence type="ECO:0000259" key="10">
    <source>
        <dbReference type="PROSITE" id="PS50850"/>
    </source>
</evidence>
<feature type="transmembrane region" description="Helical" evidence="9">
    <location>
        <begin position="118"/>
        <end position="140"/>
    </location>
</feature>
<dbReference type="STRING" id="41688.A0A2N3NJ16"/>
<dbReference type="InterPro" id="IPR020846">
    <property type="entry name" value="MFS_dom"/>
</dbReference>
<evidence type="ECO:0000256" key="4">
    <source>
        <dbReference type="ARBA" id="ARBA00022692"/>
    </source>
</evidence>
<evidence type="ECO:0000256" key="3">
    <source>
        <dbReference type="ARBA" id="ARBA00022448"/>
    </source>
</evidence>
<dbReference type="OrthoDB" id="6612291at2759"/>
<dbReference type="Gene3D" id="1.20.1250.20">
    <property type="entry name" value="MFS general substrate transporter like domains"/>
    <property type="match status" value="1"/>
</dbReference>
<feature type="transmembrane region" description="Helical" evidence="9">
    <location>
        <begin position="179"/>
        <end position="199"/>
    </location>
</feature>
<dbReference type="VEuPathDB" id="FungiDB:jhhlp_001652"/>
<feature type="transmembrane region" description="Helical" evidence="9">
    <location>
        <begin position="468"/>
        <end position="486"/>
    </location>
</feature>
<dbReference type="PANTHER" id="PTHR48022:SF14">
    <property type="entry name" value="MAJOR FACILITATOR SUPERFAMILY (MFS) PROFILE DOMAIN-CONTAINING PROTEIN-RELATED"/>
    <property type="match status" value="1"/>
</dbReference>
<comment type="subcellular location">
    <subcellularLocation>
        <location evidence="1">Membrane</location>
        <topology evidence="1">Multi-pass membrane protein</topology>
    </subcellularLocation>
</comment>
<dbReference type="InterPro" id="IPR005828">
    <property type="entry name" value="MFS_sugar_transport-like"/>
</dbReference>
<dbReference type="EMBL" id="NLAX01000004">
    <property type="protein sequence ID" value="PKS12352.1"/>
    <property type="molecule type" value="Genomic_DNA"/>
</dbReference>
<comment type="similarity">
    <text evidence="2 7">Belongs to the major facilitator superfamily. Sugar transporter (TC 2.A.1.1) family.</text>
</comment>
<feature type="region of interest" description="Disordered" evidence="8">
    <location>
        <begin position="516"/>
        <end position="537"/>
    </location>
</feature>
<evidence type="ECO:0000313" key="12">
    <source>
        <dbReference type="Proteomes" id="UP000233524"/>
    </source>
</evidence>
<dbReference type="GO" id="GO:0005351">
    <property type="term" value="F:carbohydrate:proton symporter activity"/>
    <property type="evidence" value="ECO:0007669"/>
    <property type="project" value="TreeGrafter"/>
</dbReference>
<dbReference type="InParanoid" id="A0A2N3NJ16"/>
<dbReference type="InterPro" id="IPR036259">
    <property type="entry name" value="MFS_trans_sf"/>
</dbReference>
<dbReference type="Proteomes" id="UP000233524">
    <property type="component" value="Unassembled WGS sequence"/>
</dbReference>
<dbReference type="PRINTS" id="PR00171">
    <property type="entry name" value="SUGRTRNSPORT"/>
</dbReference>
<name>A0A2N3NJ16_9PEZI</name>
<evidence type="ECO:0000256" key="8">
    <source>
        <dbReference type="SAM" id="MobiDB-lite"/>
    </source>
</evidence>
<feature type="transmembrane region" description="Helical" evidence="9">
    <location>
        <begin position="367"/>
        <end position="390"/>
    </location>
</feature>
<feature type="transmembrane region" description="Helical" evidence="9">
    <location>
        <begin position="146"/>
        <end position="167"/>
    </location>
</feature>
<dbReference type="Pfam" id="PF00083">
    <property type="entry name" value="Sugar_tr"/>
    <property type="match status" value="1"/>
</dbReference>
<keyword evidence="5 9" id="KW-1133">Transmembrane helix</keyword>
<sequence length="537" mass="58422">MKAVERLRSLLGPPGRGYIPLDPGRTSAVRGGARNPNLTKAVIRLYWLCLFFGLGTSVWGYNIGILSSILVHPGWTAIQGDLTPQRKGTITGVYYLGTWVSYLFISRPLSDSFGRRRAAMCGTAILCVGALLQASCAGPAPFLVMVAGRAICGVGVAIVSTSVPLYQSEISPARERGKFVTMNHIGFIVGLAAGLWVGYGMTFWTGETGNYYGWRISLLLQLIPALAFGFGLPFVPESPRWLVEKGRVGEAATILHWLREGSFTHDEVDKEVNDMVDSVDEHRHSGLNWKSLFVEAPLFARLWRAALLHFLAQMSGASAMKYYLPTLLKALGLSTRLALMAGAIEMTLKIGCSVIEMLIIDRLGRRLSLAIGCVAMALGMLINGTLPLIYPGNVNKIADMACVLFIFVYAFGYSLGFGPAAWLYGSEIFPTSVRARGLNFSASAGSIGSVVVAQIWPIGIHAIGSNIYFFFMVVNVLCVPLIYLFYPETKGRSLENMDELFGKLEIRRLEDIGSYTGSDARSSDDAVRRGARQAGSL</sequence>
<dbReference type="GO" id="GO:0016020">
    <property type="term" value="C:membrane"/>
    <property type="evidence" value="ECO:0007669"/>
    <property type="project" value="UniProtKB-SubCell"/>
</dbReference>
<feature type="transmembrane region" description="Helical" evidence="9">
    <location>
        <begin position="89"/>
        <end position="106"/>
    </location>
</feature>
<organism evidence="11 12">
    <name type="scientific">Lomentospora prolificans</name>
    <dbReference type="NCBI Taxonomy" id="41688"/>
    <lineage>
        <taxon>Eukaryota</taxon>
        <taxon>Fungi</taxon>
        <taxon>Dikarya</taxon>
        <taxon>Ascomycota</taxon>
        <taxon>Pezizomycotina</taxon>
        <taxon>Sordariomycetes</taxon>
        <taxon>Hypocreomycetidae</taxon>
        <taxon>Microascales</taxon>
        <taxon>Microascaceae</taxon>
        <taxon>Lomentospora</taxon>
    </lineage>
</organism>
<dbReference type="InterPro" id="IPR050360">
    <property type="entry name" value="MFS_Sugar_Transporters"/>
</dbReference>
<dbReference type="FunFam" id="1.20.1250.20:FF:000134">
    <property type="entry name" value="MFS sugar transporter protein"/>
    <property type="match status" value="1"/>
</dbReference>
<feature type="domain" description="Major facilitator superfamily (MFS) profile" evidence="10">
    <location>
        <begin position="48"/>
        <end position="490"/>
    </location>
</feature>
<keyword evidence="12" id="KW-1185">Reference proteome</keyword>
<evidence type="ECO:0000313" key="11">
    <source>
        <dbReference type="EMBL" id="PKS12352.1"/>
    </source>
</evidence>
<feature type="transmembrane region" description="Helical" evidence="9">
    <location>
        <begin position="437"/>
        <end position="456"/>
    </location>
</feature>
<evidence type="ECO:0000256" key="6">
    <source>
        <dbReference type="ARBA" id="ARBA00023136"/>
    </source>
</evidence>
<protein>
    <recommendedName>
        <fullName evidence="10">Major facilitator superfamily (MFS) profile domain-containing protein</fullName>
    </recommendedName>
</protein>
<dbReference type="InterPro" id="IPR003663">
    <property type="entry name" value="Sugar/inositol_transpt"/>
</dbReference>
<evidence type="ECO:0000256" key="9">
    <source>
        <dbReference type="SAM" id="Phobius"/>
    </source>
</evidence>
<gene>
    <name evidence="11" type="ORF">jhhlp_001652</name>
</gene>
<accession>A0A2N3NJ16</accession>
<dbReference type="SUPFAM" id="SSF103473">
    <property type="entry name" value="MFS general substrate transporter"/>
    <property type="match status" value="1"/>
</dbReference>
<dbReference type="NCBIfam" id="TIGR00879">
    <property type="entry name" value="SP"/>
    <property type="match status" value="1"/>
</dbReference>
<evidence type="ECO:0000256" key="5">
    <source>
        <dbReference type="ARBA" id="ARBA00022989"/>
    </source>
</evidence>
<dbReference type="AlphaFoldDB" id="A0A2N3NJ16"/>
<reference evidence="11 12" key="1">
    <citation type="journal article" date="2017" name="G3 (Bethesda)">
        <title>First Draft Genome Sequence of the Pathogenic Fungus Lomentospora prolificans (Formerly Scedosporium prolificans).</title>
        <authorList>
            <person name="Luo R."/>
            <person name="Zimin A."/>
            <person name="Workman R."/>
            <person name="Fan Y."/>
            <person name="Pertea G."/>
            <person name="Grossman N."/>
            <person name="Wear M.P."/>
            <person name="Jia B."/>
            <person name="Miller H."/>
            <person name="Casadevall A."/>
            <person name="Timp W."/>
            <person name="Zhang S.X."/>
            <person name="Salzberg S.L."/>
        </authorList>
    </citation>
    <scope>NUCLEOTIDE SEQUENCE [LARGE SCALE GENOMIC DNA]</scope>
    <source>
        <strain evidence="11 12">JHH-5317</strain>
    </source>
</reference>
<evidence type="ECO:0000256" key="2">
    <source>
        <dbReference type="ARBA" id="ARBA00010992"/>
    </source>
</evidence>
<evidence type="ECO:0000256" key="7">
    <source>
        <dbReference type="RuleBase" id="RU003346"/>
    </source>
</evidence>
<feature type="transmembrane region" description="Helical" evidence="9">
    <location>
        <begin position="402"/>
        <end position="425"/>
    </location>
</feature>